<dbReference type="Gene3D" id="3.30.565.10">
    <property type="entry name" value="Histidine kinase-like ATPase, C-terminal domain"/>
    <property type="match status" value="1"/>
</dbReference>
<keyword evidence="1" id="KW-0067">ATP-binding</keyword>
<dbReference type="GO" id="GO:0005524">
    <property type="term" value="F:ATP binding"/>
    <property type="evidence" value="ECO:0007669"/>
    <property type="project" value="UniProtKB-KW"/>
</dbReference>
<dbReference type="Pfam" id="PF13589">
    <property type="entry name" value="HATPase_c_3"/>
    <property type="match status" value="1"/>
</dbReference>
<dbReference type="RefSeq" id="WP_369778680.1">
    <property type="nucleotide sequence ID" value="NZ_CP165727.1"/>
</dbReference>
<keyword evidence="1" id="KW-0547">Nucleotide-binding</keyword>
<reference evidence="1" key="1">
    <citation type="submission" date="2024-08" db="EMBL/GenBank/DDBJ databases">
        <authorList>
            <person name="Yu S.T."/>
        </authorList>
    </citation>
    <scope>NUCLEOTIDE SEQUENCE</scope>
    <source>
        <strain evidence="1">R33</strain>
    </source>
</reference>
<gene>
    <name evidence="1" type="ORF">AB5J51_25010</name>
</gene>
<dbReference type="InterPro" id="IPR036890">
    <property type="entry name" value="HATPase_C_sf"/>
</dbReference>
<organism evidence="1">
    <name type="scientific">Streptomyces sp. R33</name>
    <dbReference type="NCBI Taxonomy" id="3238629"/>
    <lineage>
        <taxon>Bacteria</taxon>
        <taxon>Bacillati</taxon>
        <taxon>Actinomycetota</taxon>
        <taxon>Actinomycetes</taxon>
        <taxon>Kitasatosporales</taxon>
        <taxon>Streptomycetaceae</taxon>
        <taxon>Streptomyces</taxon>
    </lineage>
</organism>
<sequence>MTDRWQFEVPTNGTKHLPPDARYMEALSSQGYGFEAAIADLVDNSIDAGAKDVVIHFLRDADRLVSLLVIDDGKGMTEEELDVAMTVGGRRDYDAKALGMFGTGLKSASLSHASAVTVVTKTRRTRAVGRRWLMERAVNGYQCDIVDPSYAQTLIDRYSERPIVWQGTVIRWDGVKNFPQHGGGGQTDRYLHRTINRLGLQLGLCLHRFLARDDFNITIAVEDVNTGLEYMNFGVDPLDPFGYPKVGHPEYPKTFTATIPSVGDVPLHAHVWPAKSTLDEYKAVGSVLDRQGFYFYRHNRLVQAGGWNNFRQPDQYLSLARVAVDLPDTAADVFRLTVKKEGVDTSPEFADALNEAVDTEGRRFTEYIGAADAVYREARRRAGTTRKAVIGPGKGFDPSLREAMEDELPVMHGEEPISVRWQKLDNGNFFDIDREDRVIVLNQHYRSAVLGGRRGGLNDAPTVKSLMFLLLHQVFEKEYSGSREKDNLQLWQSILVAAARAELERMADDE</sequence>
<proteinExistence type="predicted"/>
<accession>A0AB39Y8B2</accession>
<dbReference type="PANTHER" id="PTHR23336:SF76">
    <property type="entry name" value="MORC S5 DOMAIN-CONTAINING PROTEIN"/>
    <property type="match status" value="1"/>
</dbReference>
<dbReference type="InterPro" id="IPR045261">
    <property type="entry name" value="MORC_ATPase"/>
</dbReference>
<dbReference type="EMBL" id="CP165727">
    <property type="protein sequence ID" value="XDV65956.1"/>
    <property type="molecule type" value="Genomic_DNA"/>
</dbReference>
<dbReference type="PANTHER" id="PTHR23336">
    <property type="entry name" value="ZINC FINGER CW-TYPE COILED-COIL DOMAIN PROTEIN 3"/>
    <property type="match status" value="1"/>
</dbReference>
<name>A0AB39Y8B2_9ACTN</name>
<dbReference type="AlphaFoldDB" id="A0AB39Y8B2"/>
<dbReference type="GO" id="GO:0016887">
    <property type="term" value="F:ATP hydrolysis activity"/>
    <property type="evidence" value="ECO:0007669"/>
    <property type="project" value="InterPro"/>
</dbReference>
<dbReference type="SUPFAM" id="SSF55874">
    <property type="entry name" value="ATPase domain of HSP90 chaperone/DNA topoisomerase II/histidine kinase"/>
    <property type="match status" value="1"/>
</dbReference>
<evidence type="ECO:0000313" key="1">
    <source>
        <dbReference type="EMBL" id="XDV65956.1"/>
    </source>
</evidence>
<protein>
    <submittedName>
        <fullName evidence="1">ATP-binding protein</fullName>
    </submittedName>
</protein>